<dbReference type="EMBL" id="MWPH01000003">
    <property type="protein sequence ID" value="OVE83775.1"/>
    <property type="molecule type" value="Genomic_DNA"/>
</dbReference>
<keyword evidence="3" id="KW-1185">Reference proteome</keyword>
<dbReference type="Proteomes" id="UP000196084">
    <property type="component" value="Unassembled WGS sequence"/>
</dbReference>
<gene>
    <name evidence="2" type="ORF">B2G88_15250</name>
</gene>
<dbReference type="Pfam" id="PF26222">
    <property type="entry name" value="DUF8048"/>
    <property type="match status" value="1"/>
</dbReference>
<dbReference type="AlphaFoldDB" id="A0A202E6A3"/>
<dbReference type="InterPro" id="IPR058361">
    <property type="entry name" value="DUF8048"/>
</dbReference>
<name>A0A202E6A3_9EURY</name>
<comment type="caution">
    <text evidence="2">The sequence shown here is derived from an EMBL/GenBank/DDBJ whole genome shotgun (WGS) entry which is preliminary data.</text>
</comment>
<sequence length="123" mass="14071">MTDGPISGQILLLAAAKTSVTPARLSTLVVRTQAALERDRERYRREFECVYIDESGSYEAFLVDWGHWDELGEMLGLERREHSAIRRAHEEQLLRAGRRADREDEFETALEIREPVLIGVASD</sequence>
<protein>
    <recommendedName>
        <fullName evidence="1">DUF8048 domain-containing protein</fullName>
    </recommendedName>
</protein>
<proteinExistence type="predicted"/>
<feature type="domain" description="DUF8048" evidence="1">
    <location>
        <begin position="5"/>
        <end position="119"/>
    </location>
</feature>
<dbReference type="RefSeq" id="WP_054864201.1">
    <property type="nucleotide sequence ID" value="NZ_MWPH01000003.1"/>
</dbReference>
<accession>A0A202E6A3</accession>
<evidence type="ECO:0000313" key="2">
    <source>
        <dbReference type="EMBL" id="OVE83775.1"/>
    </source>
</evidence>
<evidence type="ECO:0000313" key="3">
    <source>
        <dbReference type="Proteomes" id="UP000196084"/>
    </source>
</evidence>
<dbReference type="OrthoDB" id="235313at2157"/>
<reference evidence="2 3" key="1">
    <citation type="submission" date="2017-02" db="EMBL/GenBank/DDBJ databases">
        <title>Natronthermophilus aegyptiacus gen. nov.,sp. nov., an aerobic, extremely halophilic alkalithermophilic archaeon isolated from the athalassohaline Wadi An Natrun, Egypt.</title>
        <authorList>
            <person name="Zhao B."/>
        </authorList>
    </citation>
    <scope>NUCLEOTIDE SEQUENCE [LARGE SCALE GENOMIC DNA]</scope>
    <source>
        <strain evidence="2 3">CGMCC 1.3597</strain>
    </source>
</reference>
<evidence type="ECO:0000259" key="1">
    <source>
        <dbReference type="Pfam" id="PF26222"/>
    </source>
</evidence>
<organism evidence="2 3">
    <name type="scientific">Natronolimnobius baerhuensis</name>
    <dbReference type="NCBI Taxonomy" id="253108"/>
    <lineage>
        <taxon>Archaea</taxon>
        <taxon>Methanobacteriati</taxon>
        <taxon>Methanobacteriota</taxon>
        <taxon>Stenosarchaea group</taxon>
        <taxon>Halobacteria</taxon>
        <taxon>Halobacteriales</taxon>
        <taxon>Natrialbaceae</taxon>
        <taxon>Natronolimnobius</taxon>
    </lineage>
</organism>